<sequence>MQCSISFCKFFFYNEHCFEAFIHYFTHFLHCLVCLPSFNYFSIVSLFYILPFIYL</sequence>
<reference evidence="2 3" key="1">
    <citation type="submission" date="2019-05" db="EMBL/GenBank/DDBJ databases">
        <title>Another draft genome of Portunus trituberculatus and its Hox gene families provides insights of decapod evolution.</title>
        <authorList>
            <person name="Jeong J.-H."/>
            <person name="Song I."/>
            <person name="Kim S."/>
            <person name="Choi T."/>
            <person name="Kim D."/>
            <person name="Ryu S."/>
            <person name="Kim W."/>
        </authorList>
    </citation>
    <scope>NUCLEOTIDE SEQUENCE [LARGE SCALE GENOMIC DNA]</scope>
    <source>
        <tissue evidence="2">Muscle</tissue>
    </source>
</reference>
<keyword evidence="1" id="KW-1133">Transmembrane helix</keyword>
<keyword evidence="1" id="KW-0472">Membrane</keyword>
<evidence type="ECO:0000313" key="2">
    <source>
        <dbReference type="EMBL" id="MPC65305.1"/>
    </source>
</evidence>
<protein>
    <submittedName>
        <fullName evidence="2">Uncharacterized protein</fullName>
    </submittedName>
</protein>
<keyword evidence="1" id="KW-0812">Transmembrane</keyword>
<feature type="transmembrane region" description="Helical" evidence="1">
    <location>
        <begin position="28"/>
        <end position="54"/>
    </location>
</feature>
<dbReference type="AlphaFoldDB" id="A0A5B7H6P6"/>
<accession>A0A5B7H6P6</accession>
<dbReference type="Proteomes" id="UP000324222">
    <property type="component" value="Unassembled WGS sequence"/>
</dbReference>
<evidence type="ECO:0000313" key="3">
    <source>
        <dbReference type="Proteomes" id="UP000324222"/>
    </source>
</evidence>
<comment type="caution">
    <text evidence="2">The sequence shown here is derived from an EMBL/GenBank/DDBJ whole genome shotgun (WGS) entry which is preliminary data.</text>
</comment>
<gene>
    <name evidence="2" type="ORF">E2C01_059438</name>
</gene>
<proteinExistence type="predicted"/>
<keyword evidence="3" id="KW-1185">Reference proteome</keyword>
<dbReference type="EMBL" id="VSRR010023191">
    <property type="protein sequence ID" value="MPC65305.1"/>
    <property type="molecule type" value="Genomic_DNA"/>
</dbReference>
<evidence type="ECO:0000256" key="1">
    <source>
        <dbReference type="SAM" id="Phobius"/>
    </source>
</evidence>
<name>A0A5B7H6P6_PORTR</name>
<organism evidence="2 3">
    <name type="scientific">Portunus trituberculatus</name>
    <name type="common">Swimming crab</name>
    <name type="synonym">Neptunus trituberculatus</name>
    <dbReference type="NCBI Taxonomy" id="210409"/>
    <lineage>
        <taxon>Eukaryota</taxon>
        <taxon>Metazoa</taxon>
        <taxon>Ecdysozoa</taxon>
        <taxon>Arthropoda</taxon>
        <taxon>Crustacea</taxon>
        <taxon>Multicrustacea</taxon>
        <taxon>Malacostraca</taxon>
        <taxon>Eumalacostraca</taxon>
        <taxon>Eucarida</taxon>
        <taxon>Decapoda</taxon>
        <taxon>Pleocyemata</taxon>
        <taxon>Brachyura</taxon>
        <taxon>Eubrachyura</taxon>
        <taxon>Portunoidea</taxon>
        <taxon>Portunidae</taxon>
        <taxon>Portuninae</taxon>
        <taxon>Portunus</taxon>
    </lineage>
</organism>